<evidence type="ECO:0000313" key="3">
    <source>
        <dbReference type="Proteomes" id="UP001470023"/>
    </source>
</evidence>
<keyword evidence="3" id="KW-1185">Reference proteome</keyword>
<name>A0ABV1UEL3_9ACTN</name>
<dbReference type="RefSeq" id="WP_352064968.1">
    <property type="nucleotide sequence ID" value="NZ_JBEPAZ010000037.1"/>
</dbReference>
<dbReference type="Proteomes" id="UP001470023">
    <property type="component" value="Unassembled WGS sequence"/>
</dbReference>
<gene>
    <name evidence="2" type="ORF">ABT272_31080</name>
</gene>
<sequence>MNIISEPSTGGDPGVLYCVAWTGSGSGTDRDGVLLMNAPGYQCGANLVNSAGTVDVLGDETVVFYETEQDCTPLYPETHLTYPAVLDYSSLGDQETPQYVCLTEQTGACPSDLYQQAIDVIAFKYRTGTPGPSRRHGEQFRWLSHEANPMRPSPRSPSNRKPRRGSTSSRGISAGSGSS</sequence>
<reference evidence="2 3" key="1">
    <citation type="submission" date="2024-06" db="EMBL/GenBank/DDBJ databases">
        <title>The Natural Products Discovery Center: Release of the First 8490 Sequenced Strains for Exploring Actinobacteria Biosynthetic Diversity.</title>
        <authorList>
            <person name="Kalkreuter E."/>
            <person name="Kautsar S.A."/>
            <person name="Yang D."/>
            <person name="Bader C.D."/>
            <person name="Teijaro C.N."/>
            <person name="Fluegel L."/>
            <person name="Davis C.M."/>
            <person name="Simpson J.R."/>
            <person name="Lauterbach L."/>
            <person name="Steele A.D."/>
            <person name="Gui C."/>
            <person name="Meng S."/>
            <person name="Li G."/>
            <person name="Viehrig K."/>
            <person name="Ye F."/>
            <person name="Su P."/>
            <person name="Kiefer A.F."/>
            <person name="Nichols A."/>
            <person name="Cepeda A.J."/>
            <person name="Yan W."/>
            <person name="Fan B."/>
            <person name="Jiang Y."/>
            <person name="Adhikari A."/>
            <person name="Zheng C.-J."/>
            <person name="Schuster L."/>
            <person name="Cowan T.M."/>
            <person name="Smanski M.J."/>
            <person name="Chevrette M.G."/>
            <person name="De Carvalho L.P.S."/>
            <person name="Shen B."/>
        </authorList>
    </citation>
    <scope>NUCLEOTIDE SEQUENCE [LARGE SCALE GENOMIC DNA]</scope>
    <source>
        <strain evidence="2 3">NPDC001166</strain>
    </source>
</reference>
<proteinExistence type="predicted"/>
<feature type="region of interest" description="Disordered" evidence="1">
    <location>
        <begin position="128"/>
        <end position="179"/>
    </location>
</feature>
<evidence type="ECO:0000313" key="2">
    <source>
        <dbReference type="EMBL" id="MER6432132.1"/>
    </source>
</evidence>
<feature type="compositionally biased region" description="Low complexity" evidence="1">
    <location>
        <begin position="165"/>
        <end position="179"/>
    </location>
</feature>
<evidence type="ECO:0000256" key="1">
    <source>
        <dbReference type="SAM" id="MobiDB-lite"/>
    </source>
</evidence>
<accession>A0ABV1UEL3</accession>
<protein>
    <submittedName>
        <fullName evidence="2">Uncharacterized protein</fullName>
    </submittedName>
</protein>
<comment type="caution">
    <text evidence="2">The sequence shown here is derived from an EMBL/GenBank/DDBJ whole genome shotgun (WGS) entry which is preliminary data.</text>
</comment>
<organism evidence="2 3">
    <name type="scientific">Streptomyces sp. 900105245</name>
    <dbReference type="NCBI Taxonomy" id="3154379"/>
    <lineage>
        <taxon>Bacteria</taxon>
        <taxon>Bacillati</taxon>
        <taxon>Actinomycetota</taxon>
        <taxon>Actinomycetes</taxon>
        <taxon>Kitasatosporales</taxon>
        <taxon>Streptomycetaceae</taxon>
        <taxon>Streptomyces</taxon>
    </lineage>
</organism>
<dbReference type="EMBL" id="JBEPAZ010000037">
    <property type="protein sequence ID" value="MER6432132.1"/>
    <property type="molecule type" value="Genomic_DNA"/>
</dbReference>